<sequence>MDSSLSGFDPATMTYLAATQMGGQSGPSDGLDAFQDMMMPLEMPDHHSSYGFAGSEDMNVQSLQPQATLHQPQRNSTAFEDPFSDVVSTFEPTNPDQADPDTPSIDRDNKLLGFSVPHFDYNLLDWTGRRTSISLSAQLHGMFFLAESPWASAADGRAPPSELTCYRRNLFQITGEITVPRGLRYVMTEHGEQIPIMGQELVISATESTEGNPVKIISVPWKTPTNPNIALPEDKAEREPPPVPLDLMDVHHMDTEFATFPIQWKRLQFRIATANNGRRKELQQHFVVRLKVLATLATGGKLPICEVHSGAIIVRGRSPRNFQARKDTPLNAAGHARRVSNLPGAGQPSRASSGDLLKKAHEAPTSAPVKAEGQPPALPSLFEFNDSDLNDFYNWKGQGETNNNNPNKGAATATMPPRPSPHQNPHTYPISSPDLTRSMRPPPAPPSAPINLSLVEDDSPRPTTTTSSQTPPDQPPSSKRLHLLPSRPPSFALNPTSINSPDESADLLYEYFPLGLDDWMPPVEAVYRPHVVHHTKLPTDPRDPKTSVKGNRSKRLYSEEVSC</sequence>
<feature type="region of interest" description="Disordered" evidence="3">
    <location>
        <begin position="536"/>
        <end position="563"/>
    </location>
</feature>
<dbReference type="InterPro" id="IPR008967">
    <property type="entry name" value="p53-like_TF_DNA-bd_sf"/>
</dbReference>
<dbReference type="GO" id="GO:0003700">
    <property type="term" value="F:DNA-binding transcription factor activity"/>
    <property type="evidence" value="ECO:0007669"/>
    <property type="project" value="UniProtKB-UniRule"/>
</dbReference>
<feature type="compositionally biased region" description="Polar residues" evidence="3">
    <location>
        <begin position="423"/>
        <end position="435"/>
    </location>
</feature>
<feature type="domain" description="NDT80" evidence="4">
    <location>
        <begin position="91"/>
        <end position="326"/>
    </location>
</feature>
<evidence type="ECO:0000259" key="4">
    <source>
        <dbReference type="PROSITE" id="PS51517"/>
    </source>
</evidence>
<feature type="compositionally biased region" description="Low complexity" evidence="3">
    <location>
        <begin position="461"/>
        <end position="471"/>
    </location>
</feature>
<organism evidence="5 6">
    <name type="scientific">Hortaea werneckii</name>
    <name type="common">Black yeast</name>
    <name type="synonym">Cladosporium werneckii</name>
    <dbReference type="NCBI Taxonomy" id="91943"/>
    <lineage>
        <taxon>Eukaryota</taxon>
        <taxon>Fungi</taxon>
        <taxon>Dikarya</taxon>
        <taxon>Ascomycota</taxon>
        <taxon>Pezizomycotina</taxon>
        <taxon>Dothideomycetes</taxon>
        <taxon>Dothideomycetidae</taxon>
        <taxon>Mycosphaerellales</taxon>
        <taxon>Teratosphaeriaceae</taxon>
        <taxon>Hortaea</taxon>
    </lineage>
</organism>
<dbReference type="PANTHER" id="PTHR35144:SF1">
    <property type="entry name" value="PROTEIN PACG"/>
    <property type="match status" value="1"/>
</dbReference>
<evidence type="ECO:0000256" key="3">
    <source>
        <dbReference type="SAM" id="MobiDB-lite"/>
    </source>
</evidence>
<dbReference type="PROSITE" id="PS51517">
    <property type="entry name" value="NDT80"/>
    <property type="match status" value="1"/>
</dbReference>
<protein>
    <recommendedName>
        <fullName evidence="4">NDT80 domain-containing protein</fullName>
    </recommendedName>
</protein>
<dbReference type="FunFam" id="2.60.40.1390:FF:000007">
    <property type="entry name" value="p53-like transcription factor"/>
    <property type="match status" value="1"/>
</dbReference>
<name>A0A3M7AYF2_HORWE</name>
<dbReference type="InterPro" id="IPR037141">
    <property type="entry name" value="NDT80_DNA-bd_dom_sf"/>
</dbReference>
<comment type="caution">
    <text evidence="5">The sequence shown here is derived from an EMBL/GenBank/DDBJ whole genome shotgun (WGS) entry which is preliminary data.</text>
</comment>
<dbReference type="GO" id="GO:0045944">
    <property type="term" value="P:positive regulation of transcription by RNA polymerase II"/>
    <property type="evidence" value="ECO:0007669"/>
    <property type="project" value="TreeGrafter"/>
</dbReference>
<dbReference type="AlphaFoldDB" id="A0A3M7AYF2"/>
<dbReference type="Proteomes" id="UP000270230">
    <property type="component" value="Unassembled WGS sequence"/>
</dbReference>
<reference evidence="5 6" key="1">
    <citation type="journal article" date="2018" name="BMC Genomics">
        <title>Genomic evidence for intraspecific hybridization in a clonal and extremely halotolerant yeast.</title>
        <authorList>
            <person name="Gostincar C."/>
            <person name="Stajich J.E."/>
            <person name="Zupancic J."/>
            <person name="Zalar P."/>
            <person name="Gunde-Cimerman N."/>
        </authorList>
    </citation>
    <scope>NUCLEOTIDE SEQUENCE [LARGE SCALE GENOMIC DNA]</scope>
    <source>
        <strain evidence="5 6">EXF-151</strain>
    </source>
</reference>
<evidence type="ECO:0000313" key="6">
    <source>
        <dbReference type="Proteomes" id="UP000270230"/>
    </source>
</evidence>
<dbReference type="GO" id="GO:0051321">
    <property type="term" value="P:meiotic cell cycle"/>
    <property type="evidence" value="ECO:0007669"/>
    <property type="project" value="TreeGrafter"/>
</dbReference>
<dbReference type="InterPro" id="IPR024061">
    <property type="entry name" value="NDT80_DNA-bd_dom"/>
</dbReference>
<evidence type="ECO:0000256" key="2">
    <source>
        <dbReference type="PROSITE-ProRule" id="PRU00850"/>
    </source>
</evidence>
<dbReference type="Gene3D" id="2.60.40.1390">
    <property type="entry name" value="NDT80 DNA-binding domain"/>
    <property type="match status" value="1"/>
</dbReference>
<feature type="region of interest" description="Disordered" evidence="3">
    <location>
        <begin position="323"/>
        <end position="499"/>
    </location>
</feature>
<dbReference type="PANTHER" id="PTHR35144">
    <property type="entry name" value="MEIOSIS-SPECIFIC TRANSCRIPTION FACTOR NDT80"/>
    <property type="match status" value="1"/>
</dbReference>
<accession>A0A3M7AYF2</accession>
<dbReference type="GO" id="GO:0000228">
    <property type="term" value="C:nuclear chromosome"/>
    <property type="evidence" value="ECO:0007669"/>
    <property type="project" value="TreeGrafter"/>
</dbReference>
<evidence type="ECO:0000313" key="5">
    <source>
        <dbReference type="EMBL" id="RMY32486.1"/>
    </source>
</evidence>
<feature type="DNA-binding region" description="NDT80" evidence="2">
    <location>
        <begin position="91"/>
        <end position="326"/>
    </location>
</feature>
<dbReference type="VEuPathDB" id="FungiDB:BTJ68_13009"/>
<dbReference type="GO" id="GO:0003677">
    <property type="term" value="F:DNA binding"/>
    <property type="evidence" value="ECO:0007669"/>
    <property type="project" value="UniProtKB-KW"/>
</dbReference>
<dbReference type="InterPro" id="IPR052605">
    <property type="entry name" value="Fungal_trans_regulator"/>
</dbReference>
<dbReference type="SUPFAM" id="SSF49417">
    <property type="entry name" value="p53-like transcription factors"/>
    <property type="match status" value="1"/>
</dbReference>
<proteinExistence type="predicted"/>
<dbReference type="Pfam" id="PF05224">
    <property type="entry name" value="NDT80_PhoG"/>
    <property type="match status" value="1"/>
</dbReference>
<evidence type="ECO:0000256" key="1">
    <source>
        <dbReference type="ARBA" id="ARBA00023125"/>
    </source>
</evidence>
<keyword evidence="1 2" id="KW-0238">DNA-binding</keyword>
<dbReference type="EMBL" id="QWIN01002188">
    <property type="protein sequence ID" value="RMY32486.1"/>
    <property type="molecule type" value="Genomic_DNA"/>
</dbReference>
<feature type="compositionally biased region" description="Basic and acidic residues" evidence="3">
    <location>
        <begin position="537"/>
        <end position="546"/>
    </location>
</feature>
<gene>
    <name evidence="5" type="ORF">D0865_14716</name>
</gene>
<dbReference type="OrthoDB" id="4117572at2759"/>